<keyword evidence="5 9" id="KW-0812">Transmembrane</keyword>
<evidence type="ECO:0000256" key="9">
    <source>
        <dbReference type="RuleBase" id="RU369079"/>
    </source>
</evidence>
<keyword evidence="3" id="KW-1003">Cell membrane</keyword>
<evidence type="ECO:0000256" key="8">
    <source>
        <dbReference type="ARBA" id="ARBA00038436"/>
    </source>
</evidence>
<dbReference type="Proteomes" id="UP001430804">
    <property type="component" value="Unassembled WGS sequence"/>
</dbReference>
<dbReference type="PANTHER" id="PTHR35011">
    <property type="entry name" value="2,3-DIKETO-L-GULONATE TRAP TRANSPORTER SMALL PERMEASE PROTEIN YIAM"/>
    <property type="match status" value="1"/>
</dbReference>
<evidence type="ECO:0000256" key="2">
    <source>
        <dbReference type="ARBA" id="ARBA00022448"/>
    </source>
</evidence>
<evidence type="ECO:0000256" key="1">
    <source>
        <dbReference type="ARBA" id="ARBA00004429"/>
    </source>
</evidence>
<keyword evidence="6 9" id="KW-1133">Transmembrane helix</keyword>
<feature type="transmembrane region" description="Helical" evidence="9">
    <location>
        <begin position="133"/>
        <end position="155"/>
    </location>
</feature>
<gene>
    <name evidence="11" type="ORF">KY465_07755</name>
</gene>
<feature type="domain" description="Tripartite ATP-independent periplasmic transporters DctQ component" evidence="10">
    <location>
        <begin position="31"/>
        <end position="161"/>
    </location>
</feature>
<comment type="subunit">
    <text evidence="9">The complex comprises the extracytoplasmic solute receptor protein and the two transmembrane proteins.</text>
</comment>
<comment type="function">
    <text evidence="9">Part of the tripartite ATP-independent periplasmic (TRAP) transport system.</text>
</comment>
<dbReference type="RefSeq" id="WP_219201102.1">
    <property type="nucleotide sequence ID" value="NZ_JAHWQX010000002.1"/>
</dbReference>
<feature type="transmembrane region" description="Helical" evidence="9">
    <location>
        <begin position="15"/>
        <end position="34"/>
    </location>
</feature>
<proteinExistence type="inferred from homology"/>
<comment type="caution">
    <text evidence="11">The sequence shown here is derived from an EMBL/GenBank/DDBJ whole genome shotgun (WGS) entry which is preliminary data.</text>
</comment>
<keyword evidence="2 9" id="KW-0813">Transport</keyword>
<evidence type="ECO:0000256" key="6">
    <source>
        <dbReference type="ARBA" id="ARBA00022989"/>
    </source>
</evidence>
<evidence type="ECO:0000313" key="12">
    <source>
        <dbReference type="Proteomes" id="UP001430804"/>
    </source>
</evidence>
<dbReference type="Pfam" id="PF04290">
    <property type="entry name" value="DctQ"/>
    <property type="match status" value="1"/>
</dbReference>
<name>A0ABS6WMJ8_9HYPH</name>
<keyword evidence="7 9" id="KW-0472">Membrane</keyword>
<evidence type="ECO:0000256" key="5">
    <source>
        <dbReference type="ARBA" id="ARBA00022692"/>
    </source>
</evidence>
<comment type="subcellular location">
    <subcellularLocation>
        <location evidence="1 9">Cell inner membrane</location>
        <topology evidence="1 9">Multi-pass membrane protein</topology>
    </subcellularLocation>
</comment>
<sequence length="177" mass="18789">MARTRPAWMNLGERIVSAAGILGAVCLAVLLLLMLAELVSRNMLNRSLHITWEISSYLMSAVVFLTAGSALQHDVHVRVSALFELIGPRAGRLLDAAVTLVGFAVAAWIAYFVGVLAYTSFSNNTMSWSGFGIPLYLPQTASALGAAIFALQLILRFARIVGGYAPAASHETPAGGL</sequence>
<comment type="similarity">
    <text evidence="8 9">Belongs to the TRAP transporter small permease family.</text>
</comment>
<evidence type="ECO:0000313" key="11">
    <source>
        <dbReference type="EMBL" id="MBW3097171.1"/>
    </source>
</evidence>
<accession>A0ABS6WMJ8</accession>
<feature type="transmembrane region" description="Helical" evidence="9">
    <location>
        <begin position="54"/>
        <end position="72"/>
    </location>
</feature>
<dbReference type="InterPro" id="IPR007387">
    <property type="entry name" value="TRAP_DctQ"/>
</dbReference>
<dbReference type="PANTHER" id="PTHR35011:SF10">
    <property type="entry name" value="TRAP TRANSPORTER SMALL PERMEASE PROTEIN"/>
    <property type="match status" value="1"/>
</dbReference>
<evidence type="ECO:0000259" key="10">
    <source>
        <dbReference type="Pfam" id="PF04290"/>
    </source>
</evidence>
<keyword evidence="12" id="KW-1185">Reference proteome</keyword>
<protein>
    <recommendedName>
        <fullName evidence="9">TRAP transporter small permease protein</fullName>
    </recommendedName>
</protein>
<evidence type="ECO:0000256" key="7">
    <source>
        <dbReference type="ARBA" id="ARBA00023136"/>
    </source>
</evidence>
<dbReference type="EMBL" id="JAHWQX010000002">
    <property type="protein sequence ID" value="MBW3097171.1"/>
    <property type="molecule type" value="Genomic_DNA"/>
</dbReference>
<feature type="transmembrane region" description="Helical" evidence="9">
    <location>
        <begin position="93"/>
        <end position="113"/>
    </location>
</feature>
<reference evidence="11" key="1">
    <citation type="submission" date="2021-07" db="EMBL/GenBank/DDBJ databases">
        <title>Pseudohoeflea marina sp. nov. a polyhydroxyalcanoate-producing bacterium.</title>
        <authorList>
            <person name="Zheng W."/>
            <person name="Yu S."/>
            <person name="Huang Y."/>
        </authorList>
    </citation>
    <scope>NUCLEOTIDE SEQUENCE</scope>
    <source>
        <strain evidence="11">DP4N28-3</strain>
    </source>
</reference>
<dbReference type="InterPro" id="IPR055348">
    <property type="entry name" value="DctQ"/>
</dbReference>
<evidence type="ECO:0000256" key="3">
    <source>
        <dbReference type="ARBA" id="ARBA00022475"/>
    </source>
</evidence>
<organism evidence="11 12">
    <name type="scientific">Pseudohoeflea coraliihabitans</name>
    <dbReference type="NCBI Taxonomy" id="2860393"/>
    <lineage>
        <taxon>Bacteria</taxon>
        <taxon>Pseudomonadati</taxon>
        <taxon>Pseudomonadota</taxon>
        <taxon>Alphaproteobacteria</taxon>
        <taxon>Hyphomicrobiales</taxon>
        <taxon>Rhizobiaceae</taxon>
        <taxon>Pseudohoeflea</taxon>
    </lineage>
</organism>
<evidence type="ECO:0000256" key="4">
    <source>
        <dbReference type="ARBA" id="ARBA00022519"/>
    </source>
</evidence>
<keyword evidence="4 9" id="KW-0997">Cell inner membrane</keyword>